<keyword evidence="1" id="KW-0597">Phosphoprotein</keyword>
<dbReference type="SUPFAM" id="SSF52172">
    <property type="entry name" value="CheY-like"/>
    <property type="match status" value="1"/>
</dbReference>
<feature type="modified residue" description="4-aspartylphosphate" evidence="1">
    <location>
        <position position="57"/>
    </location>
</feature>
<dbReference type="SMART" id="SM00850">
    <property type="entry name" value="LytTR"/>
    <property type="match status" value="1"/>
</dbReference>
<feature type="domain" description="Response regulatory" evidence="2">
    <location>
        <begin position="6"/>
        <end position="117"/>
    </location>
</feature>
<dbReference type="Pfam" id="PF04397">
    <property type="entry name" value="LytTR"/>
    <property type="match status" value="1"/>
</dbReference>
<dbReference type="PROSITE" id="PS50930">
    <property type="entry name" value="HTH_LYTTR"/>
    <property type="match status" value="1"/>
</dbReference>
<dbReference type="InterPro" id="IPR001789">
    <property type="entry name" value="Sig_transdc_resp-reg_receiver"/>
</dbReference>
<evidence type="ECO:0000259" key="2">
    <source>
        <dbReference type="PROSITE" id="PS50110"/>
    </source>
</evidence>
<keyword evidence="5" id="KW-1185">Reference proteome</keyword>
<proteinExistence type="predicted"/>
<dbReference type="SMART" id="SM00448">
    <property type="entry name" value="REC"/>
    <property type="match status" value="1"/>
</dbReference>
<protein>
    <submittedName>
        <fullName evidence="4">Response regulator transcription factor</fullName>
    </submittedName>
</protein>
<dbReference type="EMBL" id="CP071091">
    <property type="protein sequence ID" value="QSQ13731.1"/>
    <property type="molecule type" value="Genomic_DNA"/>
</dbReference>
<accession>A0ABX7N5J2</accession>
<feature type="domain" description="HTH LytTR-type" evidence="3">
    <location>
        <begin position="142"/>
        <end position="242"/>
    </location>
</feature>
<name>A0ABX7N5J2_9BACT</name>
<reference evidence="4 5" key="1">
    <citation type="submission" date="2021-02" db="EMBL/GenBank/DDBJ databases">
        <title>De Novo genome assembly of isolated myxobacteria.</title>
        <authorList>
            <person name="Stevens D.C."/>
        </authorList>
    </citation>
    <scope>NUCLEOTIDE SEQUENCE [LARGE SCALE GENOMIC DNA]</scope>
    <source>
        <strain evidence="4 5">SCHIC003</strain>
    </source>
</reference>
<dbReference type="Gene3D" id="2.40.50.1020">
    <property type="entry name" value="LytTr DNA-binding domain"/>
    <property type="match status" value="1"/>
</dbReference>
<dbReference type="RefSeq" id="WP_206715534.1">
    <property type="nucleotide sequence ID" value="NZ_CP071091.1"/>
</dbReference>
<dbReference type="PROSITE" id="PS50110">
    <property type="entry name" value="RESPONSE_REGULATORY"/>
    <property type="match status" value="1"/>
</dbReference>
<sequence>MERRLSALLVDDERLARVELRRLLAAHPDVEVVGEAEDIPGATSALRARRPDVVFLDIHLADASGFELLDEELGETAVVFVTAMPAHAVRAFEVNALDYLLKPVSPARLERTLERLRSAMAAQRPSGERKLTLEDRVLVQEGARSELVRVSDVRCIRAEDDYSRLVLANGREHLVHESLKSWEARLPPRHFVRVHRSTVVNLEHVERLSREENDSWLVHVRGLVEPLSMSRRYAVRVRELLA</sequence>
<dbReference type="Pfam" id="PF00072">
    <property type="entry name" value="Response_reg"/>
    <property type="match status" value="1"/>
</dbReference>
<dbReference type="Proteomes" id="UP000663090">
    <property type="component" value="Chromosome"/>
</dbReference>
<evidence type="ECO:0000256" key="1">
    <source>
        <dbReference type="PROSITE-ProRule" id="PRU00169"/>
    </source>
</evidence>
<evidence type="ECO:0000259" key="3">
    <source>
        <dbReference type="PROSITE" id="PS50930"/>
    </source>
</evidence>
<dbReference type="Gene3D" id="3.40.50.2300">
    <property type="match status" value="1"/>
</dbReference>
<evidence type="ECO:0000313" key="5">
    <source>
        <dbReference type="Proteomes" id="UP000663090"/>
    </source>
</evidence>
<organism evidence="4 5">
    <name type="scientific">Myxococcus landrumensis</name>
    <dbReference type="NCBI Taxonomy" id="2813577"/>
    <lineage>
        <taxon>Bacteria</taxon>
        <taxon>Pseudomonadati</taxon>
        <taxon>Myxococcota</taxon>
        <taxon>Myxococcia</taxon>
        <taxon>Myxococcales</taxon>
        <taxon>Cystobacterineae</taxon>
        <taxon>Myxococcaceae</taxon>
        <taxon>Myxococcus</taxon>
    </lineage>
</organism>
<dbReference type="InterPro" id="IPR007492">
    <property type="entry name" value="LytTR_DNA-bd_dom"/>
</dbReference>
<dbReference type="InterPro" id="IPR011006">
    <property type="entry name" value="CheY-like_superfamily"/>
</dbReference>
<dbReference type="InterPro" id="IPR046947">
    <property type="entry name" value="LytR-like"/>
</dbReference>
<evidence type="ECO:0000313" key="4">
    <source>
        <dbReference type="EMBL" id="QSQ13731.1"/>
    </source>
</evidence>
<gene>
    <name evidence="4" type="ORF">JY572_36280</name>
</gene>
<dbReference type="PANTHER" id="PTHR37299:SF1">
    <property type="entry name" value="STAGE 0 SPORULATION PROTEIN A HOMOLOG"/>
    <property type="match status" value="1"/>
</dbReference>
<dbReference type="PANTHER" id="PTHR37299">
    <property type="entry name" value="TRANSCRIPTIONAL REGULATOR-RELATED"/>
    <property type="match status" value="1"/>
</dbReference>